<comment type="caution">
    <text evidence="3">The sequence shown here is derived from an EMBL/GenBank/DDBJ whole genome shotgun (WGS) entry which is preliminary data.</text>
</comment>
<feature type="domain" description="Disease resistance R13L4/SHOC-2-like LRR" evidence="2">
    <location>
        <begin position="12"/>
        <end position="136"/>
    </location>
</feature>
<dbReference type="InterPro" id="IPR001611">
    <property type="entry name" value="Leu-rich_rpt"/>
</dbReference>
<name>A0A2K3KSV6_TRIPR</name>
<dbReference type="PANTHER" id="PTHR47186:SF26">
    <property type="entry name" value="LEUCINE-RICH REPEAT DOMAIN, L DOMAIN-CONTAINING PROTEIN-RELATED"/>
    <property type="match status" value="1"/>
</dbReference>
<evidence type="ECO:0000313" key="4">
    <source>
        <dbReference type="Proteomes" id="UP000236291"/>
    </source>
</evidence>
<dbReference type="Proteomes" id="UP000236291">
    <property type="component" value="Unassembled WGS sequence"/>
</dbReference>
<dbReference type="InterPro" id="IPR032675">
    <property type="entry name" value="LRR_dom_sf"/>
</dbReference>
<organism evidence="3 4">
    <name type="scientific">Trifolium pratense</name>
    <name type="common">Red clover</name>
    <dbReference type="NCBI Taxonomy" id="57577"/>
    <lineage>
        <taxon>Eukaryota</taxon>
        <taxon>Viridiplantae</taxon>
        <taxon>Streptophyta</taxon>
        <taxon>Embryophyta</taxon>
        <taxon>Tracheophyta</taxon>
        <taxon>Spermatophyta</taxon>
        <taxon>Magnoliopsida</taxon>
        <taxon>eudicotyledons</taxon>
        <taxon>Gunneridae</taxon>
        <taxon>Pentapetalae</taxon>
        <taxon>rosids</taxon>
        <taxon>fabids</taxon>
        <taxon>Fabales</taxon>
        <taxon>Fabaceae</taxon>
        <taxon>Papilionoideae</taxon>
        <taxon>50 kb inversion clade</taxon>
        <taxon>NPAAA clade</taxon>
        <taxon>Hologalegina</taxon>
        <taxon>IRL clade</taxon>
        <taxon>Trifolieae</taxon>
        <taxon>Trifolium</taxon>
    </lineage>
</organism>
<dbReference type="PROSITE" id="PS51450">
    <property type="entry name" value="LRR"/>
    <property type="match status" value="1"/>
</dbReference>
<reference evidence="3 4" key="2">
    <citation type="journal article" date="2017" name="Front. Plant Sci.">
        <title>Gene Classification and Mining of Molecular Markers Useful in Red Clover (Trifolium pratense) Breeding.</title>
        <authorList>
            <person name="Istvanek J."/>
            <person name="Dluhosova J."/>
            <person name="Dluhos P."/>
            <person name="Patkova L."/>
            <person name="Nedelnik J."/>
            <person name="Repkova J."/>
        </authorList>
    </citation>
    <scope>NUCLEOTIDE SEQUENCE [LARGE SCALE GENOMIC DNA]</scope>
    <source>
        <strain evidence="4">cv. Tatra</strain>
        <tissue evidence="3">Young leaves</tissue>
    </source>
</reference>
<sequence length="161" mass="18118">MLISNKVQRDLFSRLTCLRMLTFGDCGLSELADEIGNLKLLRYLELAENKITSLPDTICTLYNLQTLLLERCDELTELPSNFSKLINLRHLELPLGLKKMPKNIGKLNNLHTLNYFIVEEQNGSGIKELANMNNLHGTIKITGLGNVIDHVDAAKANLKDK</sequence>
<feature type="non-terminal residue" evidence="3">
    <location>
        <position position="161"/>
    </location>
</feature>
<evidence type="ECO:0000313" key="3">
    <source>
        <dbReference type="EMBL" id="PNX69361.1"/>
    </source>
</evidence>
<accession>A0A2K3KSV6</accession>
<dbReference type="Gene3D" id="3.80.10.10">
    <property type="entry name" value="Ribonuclease Inhibitor"/>
    <property type="match status" value="1"/>
</dbReference>
<dbReference type="SUPFAM" id="SSF52058">
    <property type="entry name" value="L domain-like"/>
    <property type="match status" value="1"/>
</dbReference>
<dbReference type="PANTHER" id="PTHR47186">
    <property type="entry name" value="LEUCINE-RICH REPEAT-CONTAINING PROTEIN 57"/>
    <property type="match status" value="1"/>
</dbReference>
<gene>
    <name evidence="3" type="ORF">L195_g056678</name>
</gene>
<dbReference type="AlphaFoldDB" id="A0A2K3KSV6"/>
<dbReference type="EMBL" id="ASHM01108513">
    <property type="protein sequence ID" value="PNX69361.1"/>
    <property type="molecule type" value="Genomic_DNA"/>
</dbReference>
<dbReference type="InterPro" id="IPR055414">
    <property type="entry name" value="LRR_R13L4/SHOC2-like"/>
</dbReference>
<dbReference type="STRING" id="57577.A0A2K3KSV6"/>
<protein>
    <submittedName>
        <fullName evidence="3">CC-NBS-LRR resistance protein</fullName>
    </submittedName>
</protein>
<evidence type="ECO:0000256" key="1">
    <source>
        <dbReference type="ARBA" id="ARBA00022737"/>
    </source>
</evidence>
<keyword evidence="1" id="KW-0677">Repeat</keyword>
<reference evidence="3 4" key="1">
    <citation type="journal article" date="2014" name="Am. J. Bot.">
        <title>Genome assembly and annotation for red clover (Trifolium pratense; Fabaceae).</title>
        <authorList>
            <person name="Istvanek J."/>
            <person name="Jaros M."/>
            <person name="Krenek A."/>
            <person name="Repkova J."/>
        </authorList>
    </citation>
    <scope>NUCLEOTIDE SEQUENCE [LARGE SCALE GENOMIC DNA]</scope>
    <source>
        <strain evidence="4">cv. Tatra</strain>
        <tissue evidence="3">Young leaves</tissue>
    </source>
</reference>
<evidence type="ECO:0000259" key="2">
    <source>
        <dbReference type="Pfam" id="PF23598"/>
    </source>
</evidence>
<dbReference type="Pfam" id="PF23598">
    <property type="entry name" value="LRR_14"/>
    <property type="match status" value="1"/>
</dbReference>
<proteinExistence type="predicted"/>